<evidence type="ECO:0000256" key="6">
    <source>
        <dbReference type="ARBA" id="ARBA00022692"/>
    </source>
</evidence>
<dbReference type="InterPro" id="IPR036396">
    <property type="entry name" value="Cyt_P450_sf"/>
</dbReference>
<dbReference type="RefSeq" id="XP_047779699.1">
    <property type="nucleotide sequence ID" value="XM_047923454.1"/>
</dbReference>
<comment type="similarity">
    <text evidence="4 13">Belongs to the cytochrome P450 family.</text>
</comment>
<sequence length="549" mass="61980">MLTRGSASVLIHRCLYITQTGSASRSLYLRGGPPAMDPILFLFGILFVVLVWLWMSGYRTPTTSRLPPGPKPVPFLGNVHQLPSVSQQTRFREWGAQYGDIVYLRLFRTSAIIINSLEVAQDLLDKRSAKYSHRPRFILLQDLMGWDVLTHFSYGERFRRHRRWIASAFQDKQALLSYRPIQRREISVLLSGLLETPEQFMPHIRRYAAALIMEIAYGHRVESVDDEYIHIAECAGKETVESGNAGSMLVDFFPTLQYLPIWFPGAGFKRKAAEVKKVVQKMFDMPFEMVRNAMASGTASPCFTASLLDEVLRQGSLSKEYEDDIKSAAGVLYGAATDTTVVILSTFILAMLLHPEVCQKAQAEIDRTVGTERLPDFDDREALPYLECVIREVFRWNCPVPLGIPHRTIQPDEYRGYNIPADSMVIANIWAMTRDEASYPQPEVFRPERFLEMDHQALQLLDPRNIAFGFGRRVCPGQQFADSSIWLAVAHLVATVNITKVTGKDGKPLTPAAEFVPGFVSHPKDFTCIITPRSGKVVQLVSDLRDMSA</sequence>
<evidence type="ECO:0000256" key="2">
    <source>
        <dbReference type="ARBA" id="ARBA00004167"/>
    </source>
</evidence>
<keyword evidence="6 14" id="KW-0812">Transmembrane</keyword>
<evidence type="ECO:0000256" key="9">
    <source>
        <dbReference type="ARBA" id="ARBA00023002"/>
    </source>
</evidence>
<evidence type="ECO:0000256" key="10">
    <source>
        <dbReference type="ARBA" id="ARBA00023004"/>
    </source>
</evidence>
<keyword evidence="5 13" id="KW-0349">Heme</keyword>
<feature type="transmembrane region" description="Helical" evidence="14">
    <location>
        <begin position="35"/>
        <end position="55"/>
    </location>
</feature>
<dbReference type="InterPro" id="IPR001128">
    <property type="entry name" value="Cyt_P450"/>
</dbReference>
<evidence type="ECO:0000256" key="7">
    <source>
        <dbReference type="ARBA" id="ARBA00022723"/>
    </source>
</evidence>
<accession>A0ABQ8KI30</accession>
<evidence type="ECO:0000256" key="14">
    <source>
        <dbReference type="SAM" id="Phobius"/>
    </source>
</evidence>
<dbReference type="PANTHER" id="PTHR46300:SF7">
    <property type="entry name" value="P450, PUTATIVE (EUROFUNG)-RELATED"/>
    <property type="match status" value="1"/>
</dbReference>
<evidence type="ECO:0000256" key="13">
    <source>
        <dbReference type="RuleBase" id="RU000461"/>
    </source>
</evidence>
<dbReference type="InterPro" id="IPR050364">
    <property type="entry name" value="Cytochrome_P450_fung"/>
</dbReference>
<protein>
    <submittedName>
        <fullName evidence="15">Cytochrome P450</fullName>
    </submittedName>
</protein>
<dbReference type="Gene3D" id="1.10.630.10">
    <property type="entry name" value="Cytochrome P450"/>
    <property type="match status" value="1"/>
</dbReference>
<gene>
    <name evidence="15" type="ORF">C8Q71DRAFT_753797</name>
</gene>
<keyword evidence="16" id="KW-1185">Reference proteome</keyword>
<dbReference type="SUPFAM" id="SSF48264">
    <property type="entry name" value="Cytochrome P450"/>
    <property type="match status" value="1"/>
</dbReference>
<organism evidence="15 16">
    <name type="scientific">Rhodofomes roseus</name>
    <dbReference type="NCBI Taxonomy" id="34475"/>
    <lineage>
        <taxon>Eukaryota</taxon>
        <taxon>Fungi</taxon>
        <taxon>Dikarya</taxon>
        <taxon>Basidiomycota</taxon>
        <taxon>Agaricomycotina</taxon>
        <taxon>Agaricomycetes</taxon>
        <taxon>Polyporales</taxon>
        <taxon>Rhodofomes</taxon>
    </lineage>
</organism>
<proteinExistence type="inferred from homology"/>
<dbReference type="PROSITE" id="PS00086">
    <property type="entry name" value="CYTOCHROME_P450"/>
    <property type="match status" value="1"/>
</dbReference>
<evidence type="ECO:0000256" key="12">
    <source>
        <dbReference type="ARBA" id="ARBA00023136"/>
    </source>
</evidence>
<comment type="pathway">
    <text evidence="3">Secondary metabolite biosynthesis.</text>
</comment>
<dbReference type="EMBL" id="JADCUA010000008">
    <property type="protein sequence ID" value="KAH9837661.1"/>
    <property type="molecule type" value="Genomic_DNA"/>
</dbReference>
<dbReference type="Proteomes" id="UP000814176">
    <property type="component" value="Unassembled WGS sequence"/>
</dbReference>
<evidence type="ECO:0000313" key="16">
    <source>
        <dbReference type="Proteomes" id="UP000814176"/>
    </source>
</evidence>
<name>A0ABQ8KI30_9APHY</name>
<evidence type="ECO:0000313" key="15">
    <source>
        <dbReference type="EMBL" id="KAH9837661.1"/>
    </source>
</evidence>
<dbReference type="Pfam" id="PF00067">
    <property type="entry name" value="p450"/>
    <property type="match status" value="1"/>
</dbReference>
<reference evidence="15 16" key="1">
    <citation type="journal article" date="2021" name="Environ. Microbiol.">
        <title>Gene family expansions and transcriptome signatures uncover fungal adaptations to wood decay.</title>
        <authorList>
            <person name="Hage H."/>
            <person name="Miyauchi S."/>
            <person name="Viragh M."/>
            <person name="Drula E."/>
            <person name="Min B."/>
            <person name="Chaduli D."/>
            <person name="Navarro D."/>
            <person name="Favel A."/>
            <person name="Norest M."/>
            <person name="Lesage-Meessen L."/>
            <person name="Balint B."/>
            <person name="Merenyi Z."/>
            <person name="de Eugenio L."/>
            <person name="Morin E."/>
            <person name="Martinez A.T."/>
            <person name="Baldrian P."/>
            <person name="Stursova M."/>
            <person name="Martinez M.J."/>
            <person name="Novotny C."/>
            <person name="Magnuson J.K."/>
            <person name="Spatafora J.W."/>
            <person name="Maurice S."/>
            <person name="Pangilinan J."/>
            <person name="Andreopoulos W."/>
            <person name="LaButti K."/>
            <person name="Hundley H."/>
            <person name="Na H."/>
            <person name="Kuo A."/>
            <person name="Barry K."/>
            <person name="Lipzen A."/>
            <person name="Henrissat B."/>
            <person name="Riley R."/>
            <person name="Ahrendt S."/>
            <person name="Nagy L.G."/>
            <person name="Grigoriev I.V."/>
            <person name="Martin F."/>
            <person name="Rosso M.N."/>
        </authorList>
    </citation>
    <scope>NUCLEOTIDE SEQUENCE [LARGE SCALE GENOMIC DNA]</scope>
    <source>
        <strain evidence="15 16">CIRM-BRFM 1785</strain>
    </source>
</reference>
<keyword evidence="9 13" id="KW-0560">Oxidoreductase</keyword>
<dbReference type="PRINTS" id="PR00463">
    <property type="entry name" value="EP450I"/>
</dbReference>
<dbReference type="InterPro" id="IPR002401">
    <property type="entry name" value="Cyt_P450_E_grp-I"/>
</dbReference>
<evidence type="ECO:0000256" key="5">
    <source>
        <dbReference type="ARBA" id="ARBA00022617"/>
    </source>
</evidence>
<keyword evidence="7 13" id="KW-0479">Metal-binding</keyword>
<evidence type="ECO:0000256" key="4">
    <source>
        <dbReference type="ARBA" id="ARBA00010617"/>
    </source>
</evidence>
<dbReference type="InterPro" id="IPR017972">
    <property type="entry name" value="Cyt_P450_CS"/>
</dbReference>
<evidence type="ECO:0000256" key="1">
    <source>
        <dbReference type="ARBA" id="ARBA00001971"/>
    </source>
</evidence>
<dbReference type="CDD" id="cd11065">
    <property type="entry name" value="CYP64-like"/>
    <property type="match status" value="1"/>
</dbReference>
<dbReference type="GeneID" id="72004186"/>
<evidence type="ECO:0000256" key="11">
    <source>
        <dbReference type="ARBA" id="ARBA00023033"/>
    </source>
</evidence>
<keyword evidence="11 13" id="KW-0503">Monooxygenase</keyword>
<evidence type="ECO:0000256" key="3">
    <source>
        <dbReference type="ARBA" id="ARBA00005179"/>
    </source>
</evidence>
<comment type="caution">
    <text evidence="15">The sequence shown here is derived from an EMBL/GenBank/DDBJ whole genome shotgun (WGS) entry which is preliminary data.</text>
</comment>
<dbReference type="PANTHER" id="PTHR46300">
    <property type="entry name" value="P450, PUTATIVE (EUROFUNG)-RELATED-RELATED"/>
    <property type="match status" value="1"/>
</dbReference>
<keyword evidence="12 14" id="KW-0472">Membrane</keyword>
<keyword evidence="10 13" id="KW-0408">Iron</keyword>
<comment type="subcellular location">
    <subcellularLocation>
        <location evidence="2">Membrane</location>
        <topology evidence="2">Single-pass membrane protein</topology>
    </subcellularLocation>
</comment>
<comment type="cofactor">
    <cofactor evidence="1">
        <name>heme</name>
        <dbReference type="ChEBI" id="CHEBI:30413"/>
    </cofactor>
</comment>
<keyword evidence="8 14" id="KW-1133">Transmembrane helix</keyword>
<evidence type="ECO:0000256" key="8">
    <source>
        <dbReference type="ARBA" id="ARBA00022989"/>
    </source>
</evidence>